<dbReference type="InterPro" id="IPR051599">
    <property type="entry name" value="Cell_Envelope_Assoc"/>
</dbReference>
<dbReference type="InterPro" id="IPR003848">
    <property type="entry name" value="DUF218"/>
</dbReference>
<organism evidence="3 4">
    <name type="scientific">Methylomarinum roseum</name>
    <dbReference type="NCBI Taxonomy" id="3067653"/>
    <lineage>
        <taxon>Bacteria</taxon>
        <taxon>Pseudomonadati</taxon>
        <taxon>Pseudomonadota</taxon>
        <taxon>Gammaproteobacteria</taxon>
        <taxon>Methylococcales</taxon>
        <taxon>Methylococcaceae</taxon>
        <taxon>Methylomarinum</taxon>
    </lineage>
</organism>
<dbReference type="InterPro" id="IPR014729">
    <property type="entry name" value="Rossmann-like_a/b/a_fold"/>
</dbReference>
<feature type="transmembrane region" description="Helical" evidence="1">
    <location>
        <begin position="37"/>
        <end position="60"/>
    </location>
</feature>
<feature type="domain" description="DUF218" evidence="2">
    <location>
        <begin position="80"/>
        <end position="245"/>
    </location>
</feature>
<protein>
    <submittedName>
        <fullName evidence="3">YdcF family protein</fullName>
    </submittedName>
</protein>
<keyword evidence="1" id="KW-1133">Transmembrane helix</keyword>
<evidence type="ECO:0000259" key="2">
    <source>
        <dbReference type="Pfam" id="PF02698"/>
    </source>
</evidence>
<gene>
    <name evidence="3" type="ORF">Q9L42_012790</name>
</gene>
<dbReference type="PANTHER" id="PTHR30336">
    <property type="entry name" value="INNER MEMBRANE PROTEIN, PROBABLE PERMEASE"/>
    <property type="match status" value="1"/>
</dbReference>
<dbReference type="KEGG" id="mech:Q9L42_012790"/>
<dbReference type="GO" id="GO:0043164">
    <property type="term" value="P:Gram-negative-bacterium-type cell wall biogenesis"/>
    <property type="evidence" value="ECO:0007669"/>
    <property type="project" value="TreeGrafter"/>
</dbReference>
<dbReference type="EMBL" id="CP157743">
    <property type="protein sequence ID" value="XBS19243.1"/>
    <property type="molecule type" value="Genomic_DNA"/>
</dbReference>
<dbReference type="GO" id="GO:0000270">
    <property type="term" value="P:peptidoglycan metabolic process"/>
    <property type="evidence" value="ECO:0007669"/>
    <property type="project" value="TreeGrafter"/>
</dbReference>
<dbReference type="PANTHER" id="PTHR30336:SF4">
    <property type="entry name" value="ENVELOPE BIOGENESIS FACTOR ELYC"/>
    <property type="match status" value="1"/>
</dbReference>
<dbReference type="Pfam" id="PF02698">
    <property type="entry name" value="DUF218"/>
    <property type="match status" value="1"/>
</dbReference>
<dbReference type="CDD" id="cd06259">
    <property type="entry name" value="YdcF-like"/>
    <property type="match status" value="1"/>
</dbReference>
<dbReference type="Gene3D" id="3.40.50.620">
    <property type="entry name" value="HUPs"/>
    <property type="match status" value="1"/>
</dbReference>
<keyword evidence="1" id="KW-0472">Membrane</keyword>
<proteinExistence type="predicted"/>
<evidence type="ECO:0000313" key="3">
    <source>
        <dbReference type="EMBL" id="XBS19243.1"/>
    </source>
</evidence>
<sequence>MTALKIIALLKALLLPPAGFLLLGMAGLLIRQRKSGGFMIAISLCGLFLFSMPVFVNFIARSWETIPALQHQRVTQLKPQAIVVLGGGMKKSGQEYGRKVGLAARTWIRLHYAASVARETGLPILLAGGRVLDNVALSEAELMADYLHRDYQLEARWLETESRNTFENARNSHAILAENNIQRIILVTQAYHMPRALIQFEKFGLMVLPAPTDFIFSAEPWGIFSFIPSASALQKSFLLTHEWLGFYWYQLRYV</sequence>
<keyword evidence="4" id="KW-1185">Reference proteome</keyword>
<dbReference type="RefSeq" id="WP_305908004.1">
    <property type="nucleotide sequence ID" value="NZ_CP157743.1"/>
</dbReference>
<dbReference type="GO" id="GO:0005886">
    <property type="term" value="C:plasma membrane"/>
    <property type="evidence" value="ECO:0007669"/>
    <property type="project" value="TreeGrafter"/>
</dbReference>
<evidence type="ECO:0000313" key="4">
    <source>
        <dbReference type="Proteomes" id="UP001225378"/>
    </source>
</evidence>
<reference evidence="3 4" key="1">
    <citation type="journal article" date="2024" name="Microbiology">
        <title>Methylomarinum rosea sp. nov., a novel halophilic methanotrophic bacterium from the hypersaline Lake Elton.</title>
        <authorList>
            <person name="Suleimanov R.Z."/>
            <person name="Oshkin I.Y."/>
            <person name="Danilova O.V."/>
            <person name="Suzina N.E."/>
            <person name="Dedysh S.N."/>
        </authorList>
    </citation>
    <scope>NUCLEOTIDE SEQUENCE [LARGE SCALE GENOMIC DNA]</scope>
    <source>
        <strain evidence="3 4">Ch1-1</strain>
    </source>
</reference>
<keyword evidence="1" id="KW-0812">Transmembrane</keyword>
<feature type="transmembrane region" description="Helical" evidence="1">
    <location>
        <begin position="6"/>
        <end position="30"/>
    </location>
</feature>
<dbReference type="Proteomes" id="UP001225378">
    <property type="component" value="Chromosome"/>
</dbReference>
<accession>A0AAU7NQI5</accession>
<evidence type="ECO:0000256" key="1">
    <source>
        <dbReference type="SAM" id="Phobius"/>
    </source>
</evidence>
<dbReference type="AlphaFoldDB" id="A0AAU7NQI5"/>
<name>A0AAU7NQI5_9GAMM</name>